<accession>A0A941FNE1</accession>
<dbReference type="Proteomes" id="UP000680045">
    <property type="component" value="Unassembled WGS sequence"/>
</dbReference>
<protein>
    <submittedName>
        <fullName evidence="1">Uncharacterized protein</fullName>
    </submittedName>
</protein>
<dbReference type="AlphaFoldDB" id="A0A941FNE1"/>
<evidence type="ECO:0000313" key="1">
    <source>
        <dbReference type="EMBL" id="MBR8644710.1"/>
    </source>
</evidence>
<proteinExistence type="predicted"/>
<name>A0A941FNE1_9BACI</name>
<sequence length="76" mass="8538">MGFNIEYQNGTKEEQVVSAGDFEVYDSKGEKMEVYALDTLTESVQAGKHVNGPAMHLMKSFTQIILRVAKQNGLWK</sequence>
<evidence type="ECO:0000313" key="2">
    <source>
        <dbReference type="Proteomes" id="UP000680045"/>
    </source>
</evidence>
<dbReference type="EMBL" id="JAGTPW010000015">
    <property type="protein sequence ID" value="MBR8644710.1"/>
    <property type="molecule type" value="Genomic_DNA"/>
</dbReference>
<reference evidence="1" key="1">
    <citation type="submission" date="2021-04" db="EMBL/GenBank/DDBJ databases">
        <title>Whole genome sequencing of Enterococci isolates from hospitalized patients.</title>
        <authorList>
            <person name="Ogoti B.M."/>
            <person name="Onyambu F.G."/>
        </authorList>
    </citation>
    <scope>NUCLEOTIDE SEQUENCE</scope>
    <source>
        <strain evidence="1">242</strain>
    </source>
</reference>
<comment type="caution">
    <text evidence="1">The sequence shown here is derived from an EMBL/GenBank/DDBJ whole genome shotgun (WGS) entry which is preliminary data.</text>
</comment>
<organism evidence="1 2">
    <name type="scientific">Peribacillus frigoritolerans</name>
    <dbReference type="NCBI Taxonomy" id="450367"/>
    <lineage>
        <taxon>Bacteria</taxon>
        <taxon>Bacillati</taxon>
        <taxon>Bacillota</taxon>
        <taxon>Bacilli</taxon>
        <taxon>Bacillales</taxon>
        <taxon>Bacillaceae</taxon>
        <taxon>Peribacillus</taxon>
    </lineage>
</organism>
<gene>
    <name evidence="1" type="ORF">KEH51_10400</name>
</gene>